<evidence type="ECO:0000313" key="1">
    <source>
        <dbReference type="EMBL" id="SVC58160.1"/>
    </source>
</evidence>
<feature type="non-terminal residue" evidence="1">
    <location>
        <position position="1"/>
    </location>
</feature>
<dbReference type="Gene3D" id="2.60.40.4070">
    <property type="match status" value="1"/>
</dbReference>
<dbReference type="NCBIfam" id="TIGR04183">
    <property type="entry name" value="Por_Secre_tail"/>
    <property type="match status" value="1"/>
</dbReference>
<dbReference type="EMBL" id="UINC01099127">
    <property type="protein sequence ID" value="SVC58160.1"/>
    <property type="molecule type" value="Genomic_DNA"/>
</dbReference>
<proteinExistence type="predicted"/>
<dbReference type="InterPro" id="IPR026444">
    <property type="entry name" value="Secre_tail"/>
</dbReference>
<sequence>LARIQISGGSIKAAAPNASAYPNPLRLSPAASTRLTISGIPEGSSVSIFSVDGHLVRQLEAFYRENSVTWDGTNEDGRVVSSGVFYYVATDLQGSSTRGKFAVIRDR</sequence>
<dbReference type="AlphaFoldDB" id="A0A382NBS0"/>
<gene>
    <name evidence="1" type="ORF">METZ01_LOCUS311014</name>
</gene>
<accession>A0A382NBS0</accession>
<protein>
    <recommendedName>
        <fullName evidence="2">FlgD Ig-like domain-containing protein</fullName>
    </recommendedName>
</protein>
<name>A0A382NBS0_9ZZZZ</name>
<evidence type="ECO:0008006" key="2">
    <source>
        <dbReference type="Google" id="ProtNLM"/>
    </source>
</evidence>
<reference evidence="1" key="1">
    <citation type="submission" date="2018-05" db="EMBL/GenBank/DDBJ databases">
        <authorList>
            <person name="Lanie J.A."/>
            <person name="Ng W.-L."/>
            <person name="Kazmierczak K.M."/>
            <person name="Andrzejewski T.M."/>
            <person name="Davidsen T.M."/>
            <person name="Wayne K.J."/>
            <person name="Tettelin H."/>
            <person name="Glass J.I."/>
            <person name="Rusch D."/>
            <person name="Podicherti R."/>
            <person name="Tsui H.-C.T."/>
            <person name="Winkler M.E."/>
        </authorList>
    </citation>
    <scope>NUCLEOTIDE SEQUENCE</scope>
</reference>
<organism evidence="1">
    <name type="scientific">marine metagenome</name>
    <dbReference type="NCBI Taxonomy" id="408172"/>
    <lineage>
        <taxon>unclassified sequences</taxon>
        <taxon>metagenomes</taxon>
        <taxon>ecological metagenomes</taxon>
    </lineage>
</organism>